<feature type="domain" description="OmpR/PhoB-type" evidence="7">
    <location>
        <begin position="4"/>
        <end position="116"/>
    </location>
</feature>
<reference evidence="8" key="1">
    <citation type="submission" date="2020-11" db="EMBL/GenBank/DDBJ databases">
        <title>Isolation and identification of active actinomycetes.</title>
        <authorList>
            <person name="Yu B."/>
        </authorList>
    </citation>
    <scope>NUCLEOTIDE SEQUENCE</scope>
    <source>
        <strain evidence="8">NEAU-YB345</strain>
    </source>
</reference>
<dbReference type="SUPFAM" id="SSF48452">
    <property type="entry name" value="TPR-like"/>
    <property type="match status" value="3"/>
</dbReference>
<dbReference type="InterPro" id="IPR036388">
    <property type="entry name" value="WH-like_DNA-bd_sf"/>
</dbReference>
<comment type="similarity">
    <text evidence="1">Belongs to the AfsR/DnrI/RedD regulatory family.</text>
</comment>
<keyword evidence="9" id="KW-1185">Reference proteome</keyword>
<organism evidence="8 9">
    <name type="scientific">Streptacidiphilus fuscans</name>
    <dbReference type="NCBI Taxonomy" id="2789292"/>
    <lineage>
        <taxon>Bacteria</taxon>
        <taxon>Bacillati</taxon>
        <taxon>Actinomycetota</taxon>
        <taxon>Actinomycetes</taxon>
        <taxon>Kitasatosporales</taxon>
        <taxon>Streptomycetaceae</taxon>
        <taxon>Streptacidiphilus</taxon>
    </lineage>
</organism>
<dbReference type="GO" id="GO:0043531">
    <property type="term" value="F:ADP binding"/>
    <property type="evidence" value="ECO:0007669"/>
    <property type="project" value="InterPro"/>
</dbReference>
<dbReference type="AlphaFoldDB" id="A0A931B284"/>
<evidence type="ECO:0000256" key="6">
    <source>
        <dbReference type="PROSITE-ProRule" id="PRU01091"/>
    </source>
</evidence>
<name>A0A931B284_9ACTN</name>
<dbReference type="Gene3D" id="3.40.50.300">
    <property type="entry name" value="P-loop containing nucleotide triphosphate hydrolases"/>
    <property type="match status" value="1"/>
</dbReference>
<dbReference type="CDD" id="cd00383">
    <property type="entry name" value="trans_reg_C"/>
    <property type="match status" value="1"/>
</dbReference>
<dbReference type="SUPFAM" id="SSF52540">
    <property type="entry name" value="P-loop containing nucleoside triphosphate hydrolases"/>
    <property type="match status" value="1"/>
</dbReference>
<evidence type="ECO:0000256" key="2">
    <source>
        <dbReference type="ARBA" id="ARBA00023012"/>
    </source>
</evidence>
<dbReference type="InterPro" id="IPR051677">
    <property type="entry name" value="AfsR-DnrI-RedD_regulator"/>
</dbReference>
<dbReference type="InterPro" id="IPR011990">
    <property type="entry name" value="TPR-like_helical_dom_sf"/>
</dbReference>
<dbReference type="InterPro" id="IPR027417">
    <property type="entry name" value="P-loop_NTPase"/>
</dbReference>
<dbReference type="GO" id="GO:0000160">
    <property type="term" value="P:phosphorelay signal transduction system"/>
    <property type="evidence" value="ECO:0007669"/>
    <property type="project" value="UniProtKB-KW"/>
</dbReference>
<evidence type="ECO:0000259" key="7">
    <source>
        <dbReference type="PROSITE" id="PS51755"/>
    </source>
</evidence>
<dbReference type="CDD" id="cd15831">
    <property type="entry name" value="BTAD"/>
    <property type="match status" value="1"/>
</dbReference>
<dbReference type="PANTHER" id="PTHR35807:SF1">
    <property type="entry name" value="TRANSCRIPTIONAL REGULATOR REDD"/>
    <property type="match status" value="1"/>
</dbReference>
<comment type="caution">
    <text evidence="8">The sequence shown here is derived from an EMBL/GenBank/DDBJ whole genome shotgun (WGS) entry which is preliminary data.</text>
</comment>
<feature type="DNA-binding region" description="OmpR/PhoB-type" evidence="6">
    <location>
        <begin position="4"/>
        <end position="116"/>
    </location>
</feature>
<evidence type="ECO:0000256" key="3">
    <source>
        <dbReference type="ARBA" id="ARBA00023015"/>
    </source>
</evidence>
<gene>
    <name evidence="8" type="ORF">I2501_17135</name>
</gene>
<dbReference type="GO" id="GO:0006355">
    <property type="term" value="P:regulation of DNA-templated transcription"/>
    <property type="evidence" value="ECO:0007669"/>
    <property type="project" value="InterPro"/>
</dbReference>
<evidence type="ECO:0000256" key="1">
    <source>
        <dbReference type="ARBA" id="ARBA00005820"/>
    </source>
</evidence>
<dbReference type="PRINTS" id="PR00364">
    <property type="entry name" value="DISEASERSIST"/>
</dbReference>
<dbReference type="EMBL" id="JADPRT010000006">
    <property type="protein sequence ID" value="MBF9069749.1"/>
    <property type="molecule type" value="Genomic_DNA"/>
</dbReference>
<keyword evidence="3" id="KW-0805">Transcription regulation</keyword>
<evidence type="ECO:0000313" key="9">
    <source>
        <dbReference type="Proteomes" id="UP000657385"/>
    </source>
</evidence>
<keyword evidence="5" id="KW-0804">Transcription</keyword>
<dbReference type="InterPro" id="IPR019734">
    <property type="entry name" value="TPR_rpt"/>
</dbReference>
<protein>
    <submittedName>
        <fullName evidence="8">Winged helix-turn-helix domain-containing protein</fullName>
    </submittedName>
</protein>
<dbReference type="Proteomes" id="UP000657385">
    <property type="component" value="Unassembled WGS sequence"/>
</dbReference>
<keyword evidence="4 6" id="KW-0238">DNA-binding</keyword>
<keyword evidence="2" id="KW-0902">Two-component regulatory system</keyword>
<evidence type="ECO:0000313" key="8">
    <source>
        <dbReference type="EMBL" id="MBF9069749.1"/>
    </source>
</evidence>
<dbReference type="Pfam" id="PF00486">
    <property type="entry name" value="Trans_reg_C"/>
    <property type="match status" value="1"/>
</dbReference>
<dbReference type="SMART" id="SM00028">
    <property type="entry name" value="TPR"/>
    <property type="match status" value="5"/>
</dbReference>
<dbReference type="InterPro" id="IPR016032">
    <property type="entry name" value="Sig_transdc_resp-reg_C-effctor"/>
</dbReference>
<sequence>MTCELSADADQRLRFALLGPLQAWRGEADLELGPVREQAVLAALLLRAGRTVSRRQLLDDVWGSEPPASGDRVVPVYVYRLRRRLDARHEEVSTPRSTDPADSVIDSVRGGYRFAPGNACLDVARWEERAAEGRSAREAGDLDAAVGVWSTALGLFRGEPLAGIPGPFAEGERLRLAEHRLLVVQDKADCQLRLGRHAEVVAELFSLTATHPHNEALAALLMRALHAGNRQADALDVYAATRRRLVDAQGVEPGAELRRVHEAVLRGDASGPRQPGLATRPKRRARHELPVEIGDFTGRERELDLLVAPAAARGVTVRVVDGMAGVGKTALAVRAARTLRDEYPDGCLFVELHGNRESRDGRENRESRERREAAGPHRVLRRLLRAVGASEGEDSEDLDELAASWRAATASLRLLLVLDDAARAEQVRPLLPAGSGSMVLVTSRRRLTGLDADRRLSLTPLGMEDAAGLLARIVGGTSGGEDARDARDAREAEREDAAVRRLAALCDRLPLALRIVGARIQDRPLWAVEALVAQLADDERRLDALAAEDRSVEVAFQVSYDQLPAAEQRAFRALGLSPTVRLDRLTLAALLGGTPGEAGRALESLADASLVQRVAAERYRLHDLVAVYARRIATTSRTTAPPDAASPDMTSPADATAARSGVFGLYVAAAHSASDWGNPALRTGPQGTRPFADWEEATNWLDAAGGELVDVVGQAAATGHLDDACRIAEGLVDYLTRQGRFHECRTALELLVPLVDGAGDDGAGVDGGGDDRAGDLRAAAALRTGLGIMYGLQGRYAPARTWFTEALDISRRAGDPHEQARASAGLGTFANLAGQIAESMSHFAEVISLSGELAHDDWLVGSIMTRAGDVHHQLGEHDKANARYLEAIALAERNGSPRLLGKTLLRLGGLQLDLGRPAEAAGTLGKAEDLARRLGDVPLYSAVLGRLAEAEVKLGNPQAAAELRCRSRALLDEETGTESEIAIRHRMLWQGAVAEDRSGSRDFFERATGLPAAEANRARISRALDGLGGFGGGEPRRP</sequence>
<dbReference type="SUPFAM" id="SSF46894">
    <property type="entry name" value="C-terminal effector domain of the bipartite response regulators"/>
    <property type="match status" value="1"/>
</dbReference>
<dbReference type="Gene3D" id="1.25.40.10">
    <property type="entry name" value="Tetratricopeptide repeat domain"/>
    <property type="match status" value="2"/>
</dbReference>
<proteinExistence type="inferred from homology"/>
<accession>A0A931B284</accession>
<dbReference type="PROSITE" id="PS51755">
    <property type="entry name" value="OMPR_PHOB"/>
    <property type="match status" value="1"/>
</dbReference>
<evidence type="ECO:0000256" key="5">
    <source>
        <dbReference type="ARBA" id="ARBA00023163"/>
    </source>
</evidence>
<dbReference type="GO" id="GO:0003677">
    <property type="term" value="F:DNA binding"/>
    <property type="evidence" value="ECO:0007669"/>
    <property type="project" value="UniProtKB-UniRule"/>
</dbReference>
<dbReference type="InterPro" id="IPR001867">
    <property type="entry name" value="OmpR/PhoB-type_DNA-bd"/>
</dbReference>
<evidence type="ECO:0000256" key="4">
    <source>
        <dbReference type="ARBA" id="ARBA00023125"/>
    </source>
</evidence>
<dbReference type="PANTHER" id="PTHR35807">
    <property type="entry name" value="TRANSCRIPTIONAL REGULATOR REDD-RELATED"/>
    <property type="match status" value="1"/>
</dbReference>
<dbReference type="SMART" id="SM01043">
    <property type="entry name" value="BTAD"/>
    <property type="match status" value="1"/>
</dbReference>
<dbReference type="Pfam" id="PF03704">
    <property type="entry name" value="BTAD"/>
    <property type="match status" value="1"/>
</dbReference>
<dbReference type="Gene3D" id="1.10.10.10">
    <property type="entry name" value="Winged helix-like DNA-binding domain superfamily/Winged helix DNA-binding domain"/>
    <property type="match status" value="2"/>
</dbReference>
<dbReference type="SMART" id="SM00862">
    <property type="entry name" value="Trans_reg_C"/>
    <property type="match status" value="1"/>
</dbReference>
<dbReference type="InterPro" id="IPR005158">
    <property type="entry name" value="BTAD"/>
</dbReference>